<evidence type="ECO:0000259" key="3">
    <source>
        <dbReference type="PROSITE" id="PS51059"/>
    </source>
</evidence>
<organism evidence="4 5">
    <name type="scientific">Tetracentron sinense</name>
    <name type="common">Spur-leaf</name>
    <dbReference type="NCBI Taxonomy" id="13715"/>
    <lineage>
        <taxon>Eukaryota</taxon>
        <taxon>Viridiplantae</taxon>
        <taxon>Streptophyta</taxon>
        <taxon>Embryophyta</taxon>
        <taxon>Tracheophyta</taxon>
        <taxon>Spermatophyta</taxon>
        <taxon>Magnoliopsida</taxon>
        <taxon>Trochodendrales</taxon>
        <taxon>Trochodendraceae</taxon>
        <taxon>Tetracentron</taxon>
    </lineage>
</organism>
<dbReference type="InterPro" id="IPR044964">
    <property type="entry name" value="RCD1/SRO1-5"/>
</dbReference>
<dbReference type="AlphaFoldDB" id="A0A835CZ93"/>
<dbReference type="PANTHER" id="PTHR32263:SF19">
    <property type="entry name" value="OS03G0230300 PROTEIN"/>
    <property type="match status" value="1"/>
</dbReference>
<comment type="caution">
    <text evidence="4">The sequence shown here is derived from an EMBL/GenBank/DDBJ whole genome shotgun (WGS) entry which is preliminary data.</text>
</comment>
<feature type="compositionally biased region" description="Basic residues" evidence="2">
    <location>
        <begin position="175"/>
        <end position="188"/>
    </location>
</feature>
<keyword evidence="1" id="KW-0328">Glycosyltransferase</keyword>
<dbReference type="SUPFAM" id="SSF56399">
    <property type="entry name" value="ADP-ribosylation"/>
    <property type="match status" value="2"/>
</dbReference>
<keyword evidence="1" id="KW-0520">NAD</keyword>
<protein>
    <recommendedName>
        <fullName evidence="1">Poly [ADP-ribose] polymerase</fullName>
        <shortName evidence="1">PARP</shortName>
        <ecNumber evidence="1">2.4.2.-</ecNumber>
    </recommendedName>
</protein>
<evidence type="ECO:0000256" key="2">
    <source>
        <dbReference type="SAM" id="MobiDB-lite"/>
    </source>
</evidence>
<sequence>MEGSSQANLGSKIRNKNATALNLMKRRNQARKIAERIKSGVRRNNSSLYTPKSNGFSSKKALLQNYANFKHSDTPCRFMFYQNGSWVGLSGEEFGVLKSNFLAGRSMEMVSIEGTEFLFDFLRMLIIDTVTGEERSISWIDVHGKSFFPKFVVGEEDIHTIPETPSCPKVGISKTRTKNNKSLKRKRNILNSSEERPNSSPANQPDVPRSLPLNNRVMERPRWPNVVILNDGDELYSAVKNIFLPGLTRIDPGVSITSIHRCLNLGPLGEARFKVFRNQREMTKAARGIDNTRLAWHGTSSEGVSSIVTYGFGMPSKFPVAESYGVGIYLSPRDLPHISAMQSEVDVNGEKHVILCRVILGHAEQIEVGSQQFHPSSIDFDSGVDSVENPNCPMRYETAAAHLLSRTSSDEPQGISGDLEWKQMDMTKAAIVTHGFAMPSKFSGNEGYGVGIYLSPRHLPHVSATLSKADVNGEKHVILCRVILGGVEKVQAGSRQFHPSSVDFDTDRKKPYPRSLSYTTMEGSSQANLVSKIRTRNATALNLMKRKNQARKIAERIKSGVRRTNSTLYTPQNNGFSSVFSSKKALLQNYSNFKRSDTPSRFMFYQNGSWVGISGDVFGVLKSGFLAGRPTGMVRVEGCQYLFDFLRMLRIDMVTGEQRSISWIDVHGKCFFPESVLGEDTSTTVP</sequence>
<keyword evidence="1" id="KW-0808">Transferase</keyword>
<dbReference type="InterPro" id="IPR012317">
    <property type="entry name" value="Poly(ADP-ribose)pol_cat_dom"/>
</dbReference>
<reference evidence="4 5" key="1">
    <citation type="submission" date="2020-04" db="EMBL/GenBank/DDBJ databases">
        <title>Plant Genome Project.</title>
        <authorList>
            <person name="Zhang R.-G."/>
        </authorList>
    </citation>
    <scope>NUCLEOTIDE SEQUENCE [LARGE SCALE GENOMIC DNA]</scope>
    <source>
        <strain evidence="4">YNK0</strain>
        <tissue evidence="4">Leaf</tissue>
    </source>
</reference>
<proteinExistence type="predicted"/>
<dbReference type="PANTHER" id="PTHR32263">
    <property type="entry name" value="INACTIVE POLY [ADP-RIBOSE] POLYMERASE SRO4-RELATED"/>
    <property type="match status" value="1"/>
</dbReference>
<dbReference type="EMBL" id="JABCRI010000024">
    <property type="protein sequence ID" value="KAF8377697.1"/>
    <property type="molecule type" value="Genomic_DNA"/>
</dbReference>
<feature type="region of interest" description="Disordered" evidence="2">
    <location>
        <begin position="164"/>
        <end position="212"/>
    </location>
</feature>
<gene>
    <name evidence="4" type="ORF">HHK36_031081</name>
</gene>
<dbReference type="Pfam" id="PF00644">
    <property type="entry name" value="PARP"/>
    <property type="match status" value="1"/>
</dbReference>
<dbReference type="Proteomes" id="UP000655225">
    <property type="component" value="Unassembled WGS sequence"/>
</dbReference>
<keyword evidence="5" id="KW-1185">Reference proteome</keyword>
<name>A0A835CZ93_TETSI</name>
<dbReference type="InterPro" id="IPR057823">
    <property type="entry name" value="WWE_RCD1"/>
</dbReference>
<evidence type="ECO:0000313" key="4">
    <source>
        <dbReference type="EMBL" id="KAF8377697.1"/>
    </source>
</evidence>
<feature type="domain" description="PARP catalytic" evidence="3">
    <location>
        <begin position="212"/>
        <end position="427"/>
    </location>
</feature>
<evidence type="ECO:0000256" key="1">
    <source>
        <dbReference type="RuleBase" id="RU362114"/>
    </source>
</evidence>
<evidence type="ECO:0000313" key="5">
    <source>
        <dbReference type="Proteomes" id="UP000655225"/>
    </source>
</evidence>
<dbReference type="GO" id="GO:0003950">
    <property type="term" value="F:NAD+ poly-ADP-ribosyltransferase activity"/>
    <property type="evidence" value="ECO:0007669"/>
    <property type="project" value="UniProtKB-UniRule"/>
</dbReference>
<dbReference type="Gene3D" id="3.90.228.10">
    <property type="match status" value="2"/>
</dbReference>
<dbReference type="Pfam" id="PF23467">
    <property type="entry name" value="WWE_5"/>
    <property type="match status" value="2"/>
</dbReference>
<accession>A0A835CZ93</accession>
<dbReference type="PROSITE" id="PS51059">
    <property type="entry name" value="PARP_CATALYTIC"/>
    <property type="match status" value="1"/>
</dbReference>
<dbReference type="EC" id="2.4.2.-" evidence="1"/>
<dbReference type="OrthoDB" id="6133115at2759"/>